<sequence length="109" mass="11776">MTDPVREHPSAGSELLAAAEYYEGLVPGLGHEFMIRVAEAVRSIGAGPESWPPVADAGGGVVARRRSVRAFPYSVVYIHHRAEIVILAYVHDHQRPGYWRGRAAGSADG</sequence>
<accession>A0ABQ5RKJ2</accession>
<dbReference type="EMBL" id="BSDQ01000001">
    <property type="protein sequence ID" value="GLI32389.1"/>
    <property type="molecule type" value="Genomic_DNA"/>
</dbReference>
<comment type="caution">
    <text evidence="1">The sequence shown here is derived from an EMBL/GenBank/DDBJ whole genome shotgun (WGS) entry which is preliminary data.</text>
</comment>
<reference evidence="1" key="1">
    <citation type="submission" date="2022-12" db="EMBL/GenBank/DDBJ databases">
        <title>Reference genome sequencing for broad-spectrum identification of bacterial and archaeal isolates by mass spectrometry.</title>
        <authorList>
            <person name="Sekiguchi Y."/>
            <person name="Tourlousse D.M."/>
        </authorList>
    </citation>
    <scope>NUCLEOTIDE SEQUENCE</scope>
    <source>
        <strain evidence="1">5-2</strain>
    </source>
</reference>
<evidence type="ECO:0000313" key="2">
    <source>
        <dbReference type="Proteomes" id="UP001144451"/>
    </source>
</evidence>
<name>A0ABQ5RKJ2_9MICO</name>
<proteinExistence type="predicted"/>
<dbReference type="Proteomes" id="UP001144451">
    <property type="component" value="Unassembled WGS sequence"/>
</dbReference>
<evidence type="ECO:0000313" key="1">
    <source>
        <dbReference type="EMBL" id="GLI32389.1"/>
    </source>
</evidence>
<dbReference type="Gene3D" id="3.30.2310.20">
    <property type="entry name" value="RelE-like"/>
    <property type="match status" value="1"/>
</dbReference>
<dbReference type="InterPro" id="IPR035093">
    <property type="entry name" value="RelE/ParE_toxin_dom_sf"/>
</dbReference>
<gene>
    <name evidence="1" type="ORF">BCONGLO52_32300</name>
</gene>
<organism evidence="1 2">
    <name type="scientific">Brachybacterium conglomeratum</name>
    <dbReference type="NCBI Taxonomy" id="47846"/>
    <lineage>
        <taxon>Bacteria</taxon>
        <taxon>Bacillati</taxon>
        <taxon>Actinomycetota</taxon>
        <taxon>Actinomycetes</taxon>
        <taxon>Micrococcales</taxon>
        <taxon>Dermabacteraceae</taxon>
        <taxon>Brachybacterium</taxon>
    </lineage>
</organism>
<keyword evidence="2" id="KW-1185">Reference proteome</keyword>
<protein>
    <recommendedName>
        <fullName evidence="3">Type II toxin-antitoxin system RelE/ParE family toxin</fullName>
    </recommendedName>
</protein>
<evidence type="ECO:0008006" key="3">
    <source>
        <dbReference type="Google" id="ProtNLM"/>
    </source>
</evidence>